<feature type="compositionally biased region" description="Low complexity" evidence="8">
    <location>
        <begin position="1233"/>
        <end position="1249"/>
    </location>
</feature>
<dbReference type="Proteomes" id="UP000215902">
    <property type="component" value="Unassembled WGS sequence"/>
</dbReference>
<keyword evidence="5" id="KW-0677">Repeat</keyword>
<dbReference type="EMBL" id="NIVC01003039">
    <property type="protein sequence ID" value="PAA53697.1"/>
    <property type="molecule type" value="Genomic_DNA"/>
</dbReference>
<comment type="subcellular location">
    <subcellularLocation>
        <location evidence="1">Cytoplasm</location>
    </subcellularLocation>
</comment>
<evidence type="ECO:0000313" key="11">
    <source>
        <dbReference type="EMBL" id="PAA53697.1"/>
    </source>
</evidence>
<evidence type="ECO:0000313" key="12">
    <source>
        <dbReference type="Proteomes" id="UP000215902"/>
    </source>
</evidence>
<dbReference type="InterPro" id="IPR003961">
    <property type="entry name" value="FN3_dom"/>
</dbReference>
<evidence type="ECO:0000256" key="6">
    <source>
        <dbReference type="PROSITE-ProRule" id="PRU00192"/>
    </source>
</evidence>
<sequence length="1416" mass="158108">TMELGAYRQPQPPQQQPHRRAGHPSSRSNDRTDHRDSDTELEDVDNADDVEDEDADSEKDSRRRPSASSARRRSQNQQQQQRRSPSERSQRSAYSAASSTTTAAAAAAVRASPDRVANPAEVRRVLDRLMARLDSERALRRAAQAESTELRQQQQLLQKAGSNAELVNRLQKELKAARYANRELRDRLGAGQSLEGREAALAGELGALRRHLAAAVDAADEDGDGEWESAQRTLNALTKAIEKFVNKRWLERDQLVHELQTELDRLKTDYANLSERSDQASQAAEERVKSLKKRNAELAAIARRLEEKARSAQQPSLDEIRRDYERRRMRDLAENAKLLSEKDNELAGLRHRVDQLNYKTRNNPNSEALEGMLKTAQRERLLLERQLTWNQDLLSDEVPASERLKLLTEEAAQVEQSKRDLEAELEQLREEARQANYLESSLAALSGENEQLKSQLQEEHTAQTDLENNLSELRELNTELSVKNSDLQTQLQDAEQVKQINQELTLSLQEVGTDLAVSRQEADFLRLQMAEMELIMKHMRESLEKKRELESEHARLKHLIDEKSRESFYMKKGPDNYAARANEETVDSLKTQLRELEKRAELQSLRHEELMLELEAAKKKQKYDELRGLGVAPMQQQPPQHNSTPTVVGPDYMASSNGFQPQDYFPSSTHNPGHHSGGGGADYHHRRTSPQLHSAPQPPPPVQHHSSMGYGGPTASRAQPHHSMQHSNSAHYSLSQAALQSYPKSDPGKRAFVAKYSYDPYSCSPNDRPEDELTLSVGDYVLVHGDCDQDGYYYGEMMDGKRGYVPSNYVEPLPNDDVAAFETGFSGYDPVSSAYPAAEQLSTGGTYSYEEEIIRAEGLSDDTVSPPRFLALERQLASSIVIGWRPPAHDPTSVLMHDPLSAYHVYVDGKFKCSVSAGEKTKALIEGINPKERHRICVRSVTTRGLTSKDPACTLLTGKDRDSHLAPTYLQVSNVTPGSAVLMFLPAASSLQHVVTVNGKEYKQCPPGNYKLLISGLTADTLYKVCVRARPPKTTGTSVPLLTATLEFRTTPGGLPDAPLDVQIEPGPQDHSLLVTWLPVTVANSDGVSNGVRVTGYAVYADGRHRVTECLDAYSDHCLLAQNSLPPHTAFLTVRTVGTHNGQTVESLDSDPPCSLTLSAANSSIDLPRPEDQRHLAFGKQQQQQLLLLQQQQQQQQQRLSTSGRPLNLGPSSRFSRTAGMPPHLTGSPTGVHAGYNQAYHHQQQQQGGLLRHPNDGVAGPASMYDNANTVGGGGGYRQLQMQASFDDWQLPPHHQQLVQQQDDWPQHGSLRQPHSQHHRSSRRGAAAAAASNTSALMDHRMIRSRSVSPSKFHRLRRQHLLSASRNPRVGKSPTEDYRAYRQGHKRLSKNVSVPEIHVTNEDLPYSDAEEEYMPR</sequence>
<proteinExistence type="inferred from homology"/>
<dbReference type="SUPFAM" id="SSF49265">
    <property type="entry name" value="Fibronectin type III"/>
    <property type="match status" value="2"/>
</dbReference>
<feature type="coiled-coil region" evidence="7">
    <location>
        <begin position="532"/>
        <end position="620"/>
    </location>
</feature>
<dbReference type="InterPro" id="IPR013783">
    <property type="entry name" value="Ig-like_fold"/>
</dbReference>
<dbReference type="GO" id="GO:0007274">
    <property type="term" value="P:neuromuscular synaptic transmission"/>
    <property type="evidence" value="ECO:0007669"/>
    <property type="project" value="TreeGrafter"/>
</dbReference>
<dbReference type="Gene3D" id="2.30.30.40">
    <property type="entry name" value="SH3 Domains"/>
    <property type="match status" value="1"/>
</dbReference>
<evidence type="ECO:0000256" key="4">
    <source>
        <dbReference type="ARBA" id="ARBA00022490"/>
    </source>
</evidence>
<keyword evidence="3 6" id="KW-0728">SH3 domain</keyword>
<feature type="region of interest" description="Disordered" evidence="8">
    <location>
        <begin position="1192"/>
        <end position="1270"/>
    </location>
</feature>
<feature type="region of interest" description="Disordered" evidence="8">
    <location>
        <begin position="630"/>
        <end position="732"/>
    </location>
</feature>
<dbReference type="InterPro" id="IPR057884">
    <property type="entry name" value="FN3_RIM-BP1/2/3"/>
</dbReference>
<feature type="coiled-coil region" evidence="7">
    <location>
        <begin position="339"/>
        <end position="497"/>
    </location>
</feature>
<dbReference type="InterPro" id="IPR036028">
    <property type="entry name" value="SH3-like_dom_sf"/>
</dbReference>
<dbReference type="SMART" id="SM00326">
    <property type="entry name" value="SH3"/>
    <property type="match status" value="1"/>
</dbReference>
<dbReference type="Pfam" id="PF14604">
    <property type="entry name" value="SH3_9"/>
    <property type="match status" value="1"/>
</dbReference>
<dbReference type="PANTHER" id="PTHR14234:SF19">
    <property type="entry name" value="RIM-BINDING PROTEIN, ISOFORM F"/>
    <property type="match status" value="1"/>
</dbReference>
<feature type="compositionally biased region" description="Polar residues" evidence="8">
    <location>
        <begin position="654"/>
        <end position="671"/>
    </location>
</feature>
<dbReference type="PROSITE" id="PS50853">
    <property type="entry name" value="FN3"/>
    <property type="match status" value="2"/>
</dbReference>
<dbReference type="SMART" id="SM00060">
    <property type="entry name" value="FN3"/>
    <property type="match status" value="3"/>
</dbReference>
<comment type="caution">
    <text evidence="11">The sequence shown here is derived from an EMBL/GenBank/DDBJ whole genome shotgun (WGS) entry which is preliminary data.</text>
</comment>
<feature type="compositionally biased region" description="Low complexity" evidence="8">
    <location>
        <begin position="1324"/>
        <end position="1336"/>
    </location>
</feature>
<dbReference type="GO" id="GO:0045202">
    <property type="term" value="C:synapse"/>
    <property type="evidence" value="ECO:0007669"/>
    <property type="project" value="GOC"/>
</dbReference>
<feature type="domain" description="Fibronectin type-III" evidence="10">
    <location>
        <begin position="866"/>
        <end position="960"/>
    </location>
</feature>
<dbReference type="InterPro" id="IPR057950">
    <property type="entry name" value="RIMB1/RIM3A-C-like_N"/>
</dbReference>
<feature type="compositionally biased region" description="Acidic residues" evidence="8">
    <location>
        <begin position="39"/>
        <end position="57"/>
    </location>
</feature>
<dbReference type="Gene3D" id="2.60.40.10">
    <property type="entry name" value="Immunoglobulins"/>
    <property type="match status" value="2"/>
</dbReference>
<dbReference type="SUPFAM" id="SSF50044">
    <property type="entry name" value="SH3-domain"/>
    <property type="match status" value="1"/>
</dbReference>
<feature type="compositionally biased region" description="Basic residues" evidence="8">
    <location>
        <begin position="64"/>
        <end position="74"/>
    </location>
</feature>
<feature type="non-terminal residue" evidence="11">
    <location>
        <position position="1"/>
    </location>
</feature>
<protein>
    <recommendedName>
        <fullName evidence="13">SH3 domain-containing protein</fullName>
    </recommendedName>
</protein>
<dbReference type="Pfam" id="PF25523">
    <property type="entry name" value="Ig_RIMBP2"/>
    <property type="match status" value="1"/>
</dbReference>
<dbReference type="CDD" id="cd00063">
    <property type="entry name" value="FN3"/>
    <property type="match status" value="2"/>
</dbReference>
<feature type="domain" description="Fibronectin type-III" evidence="10">
    <location>
        <begin position="966"/>
        <end position="1053"/>
    </location>
</feature>
<keyword evidence="4" id="KW-0963">Cytoplasm</keyword>
<reference evidence="11 12" key="1">
    <citation type="submission" date="2017-06" db="EMBL/GenBank/DDBJ databases">
        <title>A platform for efficient transgenesis in Macrostomum lignano, a flatworm model organism for stem cell research.</title>
        <authorList>
            <person name="Berezikov E."/>
        </authorList>
    </citation>
    <scope>NUCLEOTIDE SEQUENCE [LARGE SCALE GENOMIC DNA]</scope>
    <source>
        <strain evidence="11">DV1</strain>
        <tissue evidence="11">Whole organism</tissue>
    </source>
</reference>
<name>A0A267DYK5_9PLAT</name>
<evidence type="ECO:0000256" key="8">
    <source>
        <dbReference type="SAM" id="MobiDB-lite"/>
    </source>
</evidence>
<evidence type="ECO:0008006" key="13">
    <source>
        <dbReference type="Google" id="ProtNLM"/>
    </source>
</evidence>
<feature type="compositionally biased region" description="Polar residues" evidence="8">
    <location>
        <begin position="634"/>
        <end position="646"/>
    </location>
</feature>
<gene>
    <name evidence="11" type="ORF">BOX15_Mlig027914g2</name>
</gene>
<feature type="region of interest" description="Disordered" evidence="8">
    <location>
        <begin position="1"/>
        <end position="99"/>
    </location>
</feature>
<feature type="region of interest" description="Disordered" evidence="8">
    <location>
        <begin position="1296"/>
        <end position="1354"/>
    </location>
</feature>
<feature type="coiled-coil region" evidence="7">
    <location>
        <begin position="126"/>
        <end position="187"/>
    </location>
</feature>
<feature type="non-terminal residue" evidence="11">
    <location>
        <position position="1416"/>
    </location>
</feature>
<feature type="compositionally biased region" description="Basic and acidic residues" evidence="8">
    <location>
        <begin position="28"/>
        <end position="38"/>
    </location>
</feature>
<dbReference type="OrthoDB" id="4158657at2759"/>
<feature type="compositionally biased region" description="Polar residues" evidence="8">
    <location>
        <begin position="1199"/>
        <end position="1216"/>
    </location>
</feature>
<keyword evidence="7" id="KW-0175">Coiled coil</keyword>
<feature type="compositionally biased region" description="Low complexity" evidence="8">
    <location>
        <begin position="1296"/>
        <end position="1308"/>
    </location>
</feature>
<dbReference type="STRING" id="282301.A0A267DYK5"/>
<evidence type="ECO:0000259" key="9">
    <source>
        <dbReference type="PROSITE" id="PS50002"/>
    </source>
</evidence>
<accession>A0A267DYK5</accession>
<dbReference type="InterPro" id="IPR040325">
    <property type="entry name" value="RIMBP1/2/3"/>
</dbReference>
<evidence type="ECO:0000259" key="10">
    <source>
        <dbReference type="PROSITE" id="PS50853"/>
    </source>
</evidence>
<dbReference type="InterPro" id="IPR001452">
    <property type="entry name" value="SH3_domain"/>
</dbReference>
<dbReference type="Pfam" id="PF25566">
    <property type="entry name" value="RIMB1_N"/>
    <property type="match status" value="1"/>
</dbReference>
<feature type="domain" description="SH3" evidence="9">
    <location>
        <begin position="747"/>
        <end position="815"/>
    </location>
</feature>
<feature type="coiled-coil region" evidence="7">
    <location>
        <begin position="256"/>
        <end position="308"/>
    </location>
</feature>
<dbReference type="InterPro" id="IPR036116">
    <property type="entry name" value="FN3_sf"/>
</dbReference>
<evidence type="ECO:0000256" key="5">
    <source>
        <dbReference type="ARBA" id="ARBA00022737"/>
    </source>
</evidence>
<evidence type="ECO:0000256" key="7">
    <source>
        <dbReference type="SAM" id="Coils"/>
    </source>
</evidence>
<organism evidence="11 12">
    <name type="scientific">Macrostomum lignano</name>
    <dbReference type="NCBI Taxonomy" id="282301"/>
    <lineage>
        <taxon>Eukaryota</taxon>
        <taxon>Metazoa</taxon>
        <taxon>Spiralia</taxon>
        <taxon>Lophotrochozoa</taxon>
        <taxon>Platyhelminthes</taxon>
        <taxon>Rhabditophora</taxon>
        <taxon>Macrostomorpha</taxon>
        <taxon>Macrostomida</taxon>
        <taxon>Macrostomidae</taxon>
        <taxon>Macrostomum</taxon>
    </lineage>
</organism>
<evidence type="ECO:0000256" key="2">
    <source>
        <dbReference type="ARBA" id="ARBA00010749"/>
    </source>
</evidence>
<dbReference type="PROSITE" id="PS50002">
    <property type="entry name" value="SH3"/>
    <property type="match status" value="1"/>
</dbReference>
<comment type="similarity">
    <text evidence="2">Belongs to the RIMBP family.</text>
</comment>
<evidence type="ECO:0000256" key="3">
    <source>
        <dbReference type="ARBA" id="ARBA00022443"/>
    </source>
</evidence>
<evidence type="ECO:0000256" key="1">
    <source>
        <dbReference type="ARBA" id="ARBA00004496"/>
    </source>
</evidence>
<dbReference type="PANTHER" id="PTHR14234">
    <property type="entry name" value="RIM BINDING PROTEIN-RELATED"/>
    <property type="match status" value="1"/>
</dbReference>
<keyword evidence="12" id="KW-1185">Reference proteome</keyword>